<dbReference type="Proteomes" id="UP000324800">
    <property type="component" value="Unassembled WGS sequence"/>
</dbReference>
<comment type="caution">
    <text evidence="1">The sequence shown here is derived from an EMBL/GenBank/DDBJ whole genome shotgun (WGS) entry which is preliminary data.</text>
</comment>
<dbReference type="EMBL" id="SNRW01019001">
    <property type="protein sequence ID" value="KAA6366793.1"/>
    <property type="molecule type" value="Genomic_DNA"/>
</dbReference>
<organism evidence="1 2">
    <name type="scientific">Streblomastix strix</name>
    <dbReference type="NCBI Taxonomy" id="222440"/>
    <lineage>
        <taxon>Eukaryota</taxon>
        <taxon>Metamonada</taxon>
        <taxon>Preaxostyla</taxon>
        <taxon>Oxymonadida</taxon>
        <taxon>Streblomastigidae</taxon>
        <taxon>Streblomastix</taxon>
    </lineage>
</organism>
<feature type="non-terminal residue" evidence="1">
    <location>
        <position position="1"/>
    </location>
</feature>
<reference evidence="1 2" key="1">
    <citation type="submission" date="2019-03" db="EMBL/GenBank/DDBJ databases">
        <title>Single cell metagenomics reveals metabolic interactions within the superorganism composed of flagellate Streblomastix strix and complex community of Bacteroidetes bacteria on its surface.</title>
        <authorList>
            <person name="Treitli S.C."/>
            <person name="Kolisko M."/>
            <person name="Husnik F."/>
            <person name="Keeling P."/>
            <person name="Hampl V."/>
        </authorList>
    </citation>
    <scope>NUCLEOTIDE SEQUENCE [LARGE SCALE GENOMIC DNA]</scope>
    <source>
        <strain evidence="1">ST1C</strain>
    </source>
</reference>
<proteinExistence type="predicted"/>
<gene>
    <name evidence="1" type="ORF">EZS28_037679</name>
</gene>
<accession>A0A5J4U9D0</accession>
<name>A0A5J4U9D0_9EUKA</name>
<protein>
    <submittedName>
        <fullName evidence="1">Uncharacterized protein</fullName>
    </submittedName>
</protein>
<dbReference type="AlphaFoldDB" id="A0A5J4U9D0"/>
<sequence length="55" mass="5658">STDSIASSELGVVSIRGTIHCLLLVGCLDLSFVCDWSGALPGGPGQFVQLNNGPR</sequence>
<evidence type="ECO:0000313" key="2">
    <source>
        <dbReference type="Proteomes" id="UP000324800"/>
    </source>
</evidence>
<evidence type="ECO:0000313" key="1">
    <source>
        <dbReference type="EMBL" id="KAA6366793.1"/>
    </source>
</evidence>